<sequence>MENNVNIHPQDEEIIDWRDEAIAIINDVKPHVSEVFISEKLESNNFHIFLNLRTLENRKCCVKVSGSGFQIAGEEYDTTDALTENPEDVFETPYALLTTISEGYVQSFASKLAERMNALA</sequence>
<dbReference type="EMBL" id="LR899012">
    <property type="protein sequence ID" value="CAD7087978.1"/>
    <property type="molecule type" value="Genomic_DNA"/>
</dbReference>
<dbReference type="Gene3D" id="3.30.2280.10">
    <property type="entry name" value="Hypothetical protein (hspc210)"/>
    <property type="match status" value="1"/>
</dbReference>
<evidence type="ECO:0000313" key="4">
    <source>
        <dbReference type="Proteomes" id="UP000594454"/>
    </source>
</evidence>
<comment type="similarity">
    <text evidence="1">Belongs to the GSKIP family.</text>
</comment>
<dbReference type="GO" id="GO:0051018">
    <property type="term" value="F:protein kinase A binding"/>
    <property type="evidence" value="ECO:0007669"/>
    <property type="project" value="TreeGrafter"/>
</dbReference>
<evidence type="ECO:0000313" key="3">
    <source>
        <dbReference type="EMBL" id="CAD7087978.1"/>
    </source>
</evidence>
<reference evidence="3 4" key="1">
    <citation type="submission" date="2020-11" db="EMBL/GenBank/DDBJ databases">
        <authorList>
            <person name="Wallbank WR R."/>
            <person name="Pardo Diaz C."/>
            <person name="Kozak K."/>
            <person name="Martin S."/>
            <person name="Jiggins C."/>
            <person name="Moest M."/>
            <person name="Warren A I."/>
            <person name="Generalovic N T."/>
            <person name="Byers J.R.P. K."/>
            <person name="Montejo-Kovacevich G."/>
            <person name="Yen C E."/>
        </authorList>
    </citation>
    <scope>NUCLEOTIDE SEQUENCE [LARGE SCALE GENOMIC DNA]</scope>
</reference>
<dbReference type="InterPro" id="IPR037395">
    <property type="entry name" value="GSKIP"/>
</dbReference>
<gene>
    <name evidence="3" type="ORF">HERILL_LOCUS10647</name>
</gene>
<dbReference type="PANTHER" id="PTHR12490:SF4">
    <property type="entry name" value="GSK3B-INTERACTING PROTEIN"/>
    <property type="match status" value="1"/>
</dbReference>
<keyword evidence="4" id="KW-1185">Reference proteome</keyword>
<dbReference type="FunCoup" id="A0A7R8YWJ0">
    <property type="interactions" value="407"/>
</dbReference>
<dbReference type="PANTHER" id="PTHR12490">
    <property type="entry name" value="GSK3B-INTERACTING PROTEIN"/>
    <property type="match status" value="1"/>
</dbReference>
<dbReference type="InParanoid" id="A0A7R8YWJ0"/>
<proteinExistence type="inferred from homology"/>
<evidence type="ECO:0000259" key="2">
    <source>
        <dbReference type="Pfam" id="PF05303"/>
    </source>
</evidence>
<dbReference type="GO" id="GO:0060828">
    <property type="term" value="P:regulation of canonical Wnt signaling pathway"/>
    <property type="evidence" value="ECO:0007669"/>
    <property type="project" value="InterPro"/>
</dbReference>
<dbReference type="AlphaFoldDB" id="A0A7R8YWJ0"/>
<dbReference type="Pfam" id="PF05303">
    <property type="entry name" value="GSKIP_dom"/>
    <property type="match status" value="1"/>
</dbReference>
<dbReference type="OrthoDB" id="5804279at2759"/>
<dbReference type="InterPro" id="IPR023231">
    <property type="entry name" value="GSKIP_dom_sf"/>
</dbReference>
<dbReference type="Proteomes" id="UP000594454">
    <property type="component" value="Chromosome 4"/>
</dbReference>
<accession>A0A7R8YWJ0</accession>
<name>A0A7R8YWJ0_HERIL</name>
<organism evidence="3 4">
    <name type="scientific">Hermetia illucens</name>
    <name type="common">Black soldier fly</name>
    <dbReference type="NCBI Taxonomy" id="343691"/>
    <lineage>
        <taxon>Eukaryota</taxon>
        <taxon>Metazoa</taxon>
        <taxon>Ecdysozoa</taxon>
        <taxon>Arthropoda</taxon>
        <taxon>Hexapoda</taxon>
        <taxon>Insecta</taxon>
        <taxon>Pterygota</taxon>
        <taxon>Neoptera</taxon>
        <taxon>Endopterygota</taxon>
        <taxon>Diptera</taxon>
        <taxon>Brachycera</taxon>
        <taxon>Stratiomyomorpha</taxon>
        <taxon>Stratiomyidae</taxon>
        <taxon>Hermetiinae</taxon>
        <taxon>Hermetia</taxon>
    </lineage>
</organism>
<feature type="domain" description="GSKIP" evidence="2">
    <location>
        <begin position="18"/>
        <end position="119"/>
    </location>
</feature>
<dbReference type="GO" id="GO:0019207">
    <property type="term" value="F:kinase regulator activity"/>
    <property type="evidence" value="ECO:0007669"/>
    <property type="project" value="TreeGrafter"/>
</dbReference>
<dbReference type="InterPro" id="IPR007967">
    <property type="entry name" value="GSKIP_dom"/>
</dbReference>
<evidence type="ECO:0000256" key="1">
    <source>
        <dbReference type="ARBA" id="ARBA00009571"/>
    </source>
</evidence>
<dbReference type="GO" id="GO:0005737">
    <property type="term" value="C:cytoplasm"/>
    <property type="evidence" value="ECO:0007669"/>
    <property type="project" value="TreeGrafter"/>
</dbReference>
<dbReference type="SUPFAM" id="SSF103107">
    <property type="entry name" value="Hypothetical protein c14orf129, hspc210"/>
    <property type="match status" value="1"/>
</dbReference>
<protein>
    <recommendedName>
        <fullName evidence="2">GSKIP domain-containing protein</fullName>
    </recommendedName>
</protein>